<feature type="compositionally biased region" description="Polar residues" evidence="2">
    <location>
        <begin position="344"/>
        <end position="363"/>
    </location>
</feature>
<name>A0ABD2XJM4_9HYME</name>
<keyword evidence="4" id="KW-1185">Reference proteome</keyword>
<protein>
    <submittedName>
        <fullName evidence="3">Uncharacterized protein</fullName>
    </submittedName>
</protein>
<evidence type="ECO:0000313" key="3">
    <source>
        <dbReference type="EMBL" id="KAL3405623.1"/>
    </source>
</evidence>
<keyword evidence="1" id="KW-0175">Coiled coil</keyword>
<gene>
    <name evidence="3" type="ORF">TKK_001996</name>
</gene>
<dbReference type="AlphaFoldDB" id="A0ABD2XJM4"/>
<proteinExistence type="predicted"/>
<dbReference type="Proteomes" id="UP001627154">
    <property type="component" value="Unassembled WGS sequence"/>
</dbReference>
<feature type="compositionally biased region" description="Low complexity" evidence="2">
    <location>
        <begin position="194"/>
        <end position="219"/>
    </location>
</feature>
<organism evidence="3 4">
    <name type="scientific">Trichogramma kaykai</name>
    <dbReference type="NCBI Taxonomy" id="54128"/>
    <lineage>
        <taxon>Eukaryota</taxon>
        <taxon>Metazoa</taxon>
        <taxon>Ecdysozoa</taxon>
        <taxon>Arthropoda</taxon>
        <taxon>Hexapoda</taxon>
        <taxon>Insecta</taxon>
        <taxon>Pterygota</taxon>
        <taxon>Neoptera</taxon>
        <taxon>Endopterygota</taxon>
        <taxon>Hymenoptera</taxon>
        <taxon>Apocrita</taxon>
        <taxon>Proctotrupomorpha</taxon>
        <taxon>Chalcidoidea</taxon>
        <taxon>Trichogrammatidae</taxon>
        <taxon>Trichogramma</taxon>
    </lineage>
</organism>
<feature type="region of interest" description="Disordered" evidence="2">
    <location>
        <begin position="312"/>
        <end position="363"/>
    </location>
</feature>
<feature type="compositionally biased region" description="Polar residues" evidence="2">
    <location>
        <begin position="180"/>
        <end position="193"/>
    </location>
</feature>
<feature type="region of interest" description="Disordered" evidence="2">
    <location>
        <begin position="178"/>
        <end position="229"/>
    </location>
</feature>
<accession>A0ABD2XJM4</accession>
<reference evidence="3 4" key="1">
    <citation type="journal article" date="2024" name="bioRxiv">
        <title>A reference genome for Trichogramma kaykai: A tiny desert-dwelling parasitoid wasp with competing sex-ratio distorters.</title>
        <authorList>
            <person name="Culotta J."/>
            <person name="Lindsey A.R."/>
        </authorList>
    </citation>
    <scope>NUCLEOTIDE SEQUENCE [LARGE SCALE GENOMIC DNA]</scope>
    <source>
        <strain evidence="3 4">KSX58</strain>
    </source>
</reference>
<dbReference type="EMBL" id="JBJJXI010000020">
    <property type="protein sequence ID" value="KAL3405623.1"/>
    <property type="molecule type" value="Genomic_DNA"/>
</dbReference>
<evidence type="ECO:0000256" key="1">
    <source>
        <dbReference type="SAM" id="Coils"/>
    </source>
</evidence>
<evidence type="ECO:0000256" key="2">
    <source>
        <dbReference type="SAM" id="MobiDB-lite"/>
    </source>
</evidence>
<feature type="coiled-coil region" evidence="1">
    <location>
        <begin position="384"/>
        <end position="411"/>
    </location>
</feature>
<comment type="caution">
    <text evidence="3">The sequence shown here is derived from an EMBL/GenBank/DDBJ whole genome shotgun (WGS) entry which is preliminary data.</text>
</comment>
<evidence type="ECO:0000313" key="4">
    <source>
        <dbReference type="Proteomes" id="UP001627154"/>
    </source>
</evidence>
<sequence>MTYRLKRTTSEATAKTNRALLERLLMRNAAALPLINGGAAAAATRCYEGRRAWSANPSRSVGGTPICLRRRVGTTTRQHQQQQQQQLQHYQQQEQRKAVELPQRQVYSPPATRSASIFDRNYQVYPASGPSSLGAMTTMSASELALIEADREADLKYAQLILEAERMLVSAQRHFEDANDATTTPCSSRASCYNTDSGTTTVTNNSSGGGNTRQSNNNAPPNPPPRNKRVESIKNAELNIELALSRSRNSQPELASGSIKDLLVDHSHHNHNYSSSPKRLLQQQQKKMIEQAAVATKTTQITDHRRFNDIESTHHHHQQYSCPQSEPLKRKVYNNNNNNDNDNEGQPSSLTQSPSSCLQTPSWLRSSDGDCADLQSQTRRYSQLQRKQMLIETLRGLKRSLEDQSAALKQSCLRPI</sequence>